<keyword evidence="11" id="KW-1185">Reference proteome</keyword>
<feature type="region of interest" description="Disordered" evidence="8">
    <location>
        <begin position="124"/>
        <end position="144"/>
    </location>
</feature>
<evidence type="ECO:0000256" key="4">
    <source>
        <dbReference type="ARBA" id="ARBA00022692"/>
    </source>
</evidence>
<keyword evidence="7 9" id="KW-0472">Membrane</keyword>
<dbReference type="AlphaFoldDB" id="A0A7N0UCG7"/>
<feature type="transmembrane region" description="Helical" evidence="9">
    <location>
        <begin position="492"/>
        <end position="512"/>
    </location>
</feature>
<sequence length="732" mass="81583">MNLSLHYASLKLKCSQYNLIRFMPWRIIHIDFDKPPPLPPERDLFVVGSERALNKYDVSGKGLGGIKIEVAVTAMFAQFDSMILPSMVFSQLYMNTNLPKELSSPPNQAPNTTLGTSKLNTEIAAEGKPEDKDEESKAEEPKNDTFAESQLSQGFYVMVTRVTLINSSVLISLASENRVWTGQSNLKTLLNGVLYLRMPAICQNVKMEFRPCFSSFQQLMDNHIGLCIFKFQLELIWLGKPPPLPPETMFIVNVSDETSWDVTKALLMKIESCVIWKLSFIIIPNYETLDIKSLLKLQGSHVFRLIEEELKVLLTWKVLSRNPRLSICKLNSQSKGGNYEFLNKMKTNKRLGIGHAFSSFIWLCGPFIFVGSLMISLAVITIGFAADIGYLLGDTKEHCSTFKGTRTRAALVFIIGFWMLGLVNNIVQGPARALLVDLSGPDQRNSANAIFCSWMAVEKVLGFSAGSTREWHRWFPFLTNRAYCEACGNLKAAFLIAAGFLTFCRLVTVYFARELSLIENQPLPLSDSAPLLDDPHQVGSDNSSTNHHPEGEDQSDVYHDGPVAVLVNLLTTVREVYHGDPSRNAAEVKAYDHGVREGAFGLLLISVVLGIRSFFIEPMCRQLGARWVWAMSNFTIFICMAGTAIISRISVREYSEGIQDVIDGSESIRIASLVVFASSGFLLLLPTVSHFLAEWTADSGGGQGLAIGWYCAVIKLPTLSKQFIQVDRFHYG</sequence>
<feature type="region of interest" description="Disordered" evidence="8">
    <location>
        <begin position="534"/>
        <end position="558"/>
    </location>
</feature>
<keyword evidence="5" id="KW-0769">Symport</keyword>
<keyword evidence="2" id="KW-0813">Transport</keyword>
<evidence type="ECO:0000313" key="11">
    <source>
        <dbReference type="Proteomes" id="UP000594263"/>
    </source>
</evidence>
<keyword evidence="4 9" id="KW-0812">Transmembrane</keyword>
<feature type="transmembrane region" description="Helical" evidence="9">
    <location>
        <begin position="627"/>
        <end position="649"/>
    </location>
</feature>
<evidence type="ECO:0000256" key="8">
    <source>
        <dbReference type="SAM" id="MobiDB-lite"/>
    </source>
</evidence>
<name>A0A7N0UCG7_KALFE</name>
<evidence type="ECO:0000313" key="10">
    <source>
        <dbReference type="EnsemblPlants" id="Kaladp0059s0239.1.v1.1"/>
    </source>
</evidence>
<feature type="transmembrane region" description="Helical" evidence="9">
    <location>
        <begin position="598"/>
        <end position="615"/>
    </location>
</feature>
<evidence type="ECO:0000256" key="2">
    <source>
        <dbReference type="ARBA" id="ARBA00022448"/>
    </source>
</evidence>
<dbReference type="EnsemblPlants" id="Kaladp0059s0239.1.v1.1">
    <property type="protein sequence ID" value="Kaladp0059s0239.1.v1.1"/>
    <property type="gene ID" value="Kaladp0059s0239.v1.1"/>
</dbReference>
<comment type="subcellular location">
    <subcellularLocation>
        <location evidence="1">Membrane</location>
        <topology evidence="1">Multi-pass membrane protein</topology>
    </subcellularLocation>
</comment>
<feature type="transmembrane region" description="Helical" evidence="9">
    <location>
        <begin position="670"/>
        <end position="693"/>
    </location>
</feature>
<evidence type="ECO:0000256" key="6">
    <source>
        <dbReference type="ARBA" id="ARBA00022989"/>
    </source>
</evidence>
<feature type="compositionally biased region" description="Basic and acidic residues" evidence="8">
    <location>
        <begin position="547"/>
        <end position="558"/>
    </location>
</feature>
<evidence type="ECO:0000256" key="3">
    <source>
        <dbReference type="ARBA" id="ARBA00022597"/>
    </source>
</evidence>
<accession>A0A7N0UCG7</accession>
<dbReference type="Gramene" id="Kaladp0059s0239.1.v1.1">
    <property type="protein sequence ID" value="Kaladp0059s0239.1.v1.1"/>
    <property type="gene ID" value="Kaladp0059s0239.v1.1"/>
</dbReference>
<keyword evidence="6 9" id="KW-1133">Transmembrane helix</keyword>
<reference evidence="10" key="1">
    <citation type="submission" date="2021-01" db="UniProtKB">
        <authorList>
            <consortium name="EnsemblPlants"/>
        </authorList>
    </citation>
    <scope>IDENTIFICATION</scope>
</reference>
<feature type="compositionally biased region" description="Basic and acidic residues" evidence="8">
    <location>
        <begin position="125"/>
        <end position="144"/>
    </location>
</feature>
<dbReference type="PANTHER" id="PTHR19432:SF35">
    <property type="entry name" value="SOLUTE CARRIER FAMILY 45 MEMBER 3 ISOFORM X1"/>
    <property type="match status" value="1"/>
</dbReference>
<dbReference type="PANTHER" id="PTHR19432">
    <property type="entry name" value="SUGAR TRANSPORTER"/>
    <property type="match status" value="1"/>
</dbReference>
<organism evidence="10 11">
    <name type="scientific">Kalanchoe fedtschenkoi</name>
    <name type="common">Lavender scallops</name>
    <name type="synonym">South American air plant</name>
    <dbReference type="NCBI Taxonomy" id="63787"/>
    <lineage>
        <taxon>Eukaryota</taxon>
        <taxon>Viridiplantae</taxon>
        <taxon>Streptophyta</taxon>
        <taxon>Embryophyta</taxon>
        <taxon>Tracheophyta</taxon>
        <taxon>Spermatophyta</taxon>
        <taxon>Magnoliopsida</taxon>
        <taxon>eudicotyledons</taxon>
        <taxon>Gunneridae</taxon>
        <taxon>Pentapetalae</taxon>
        <taxon>Saxifragales</taxon>
        <taxon>Crassulaceae</taxon>
        <taxon>Kalanchoe</taxon>
    </lineage>
</organism>
<dbReference type="GO" id="GO:0016020">
    <property type="term" value="C:membrane"/>
    <property type="evidence" value="ECO:0007669"/>
    <property type="project" value="UniProtKB-SubCell"/>
</dbReference>
<evidence type="ECO:0000256" key="1">
    <source>
        <dbReference type="ARBA" id="ARBA00004141"/>
    </source>
</evidence>
<evidence type="ECO:0000256" key="9">
    <source>
        <dbReference type="SAM" id="Phobius"/>
    </source>
</evidence>
<dbReference type="GO" id="GO:0008506">
    <property type="term" value="F:sucrose:proton symporter activity"/>
    <property type="evidence" value="ECO:0007669"/>
    <property type="project" value="TreeGrafter"/>
</dbReference>
<keyword evidence="3" id="KW-0762">Sugar transport</keyword>
<evidence type="ECO:0000256" key="7">
    <source>
        <dbReference type="ARBA" id="ARBA00023136"/>
    </source>
</evidence>
<feature type="transmembrane region" description="Helical" evidence="9">
    <location>
        <begin position="409"/>
        <end position="427"/>
    </location>
</feature>
<dbReference type="Proteomes" id="UP000594263">
    <property type="component" value="Unplaced"/>
</dbReference>
<proteinExistence type="predicted"/>
<protein>
    <submittedName>
        <fullName evidence="10">Uncharacterized protein</fullName>
    </submittedName>
</protein>
<evidence type="ECO:0000256" key="5">
    <source>
        <dbReference type="ARBA" id="ARBA00022847"/>
    </source>
</evidence>
<feature type="transmembrane region" description="Helical" evidence="9">
    <location>
        <begin position="360"/>
        <end position="388"/>
    </location>
</feature>